<organism evidence="3 4">
    <name type="scientific">Stackebrandtia endophytica</name>
    <dbReference type="NCBI Taxonomy" id="1496996"/>
    <lineage>
        <taxon>Bacteria</taxon>
        <taxon>Bacillati</taxon>
        <taxon>Actinomycetota</taxon>
        <taxon>Actinomycetes</taxon>
        <taxon>Glycomycetales</taxon>
        <taxon>Glycomycetaceae</taxon>
        <taxon>Stackebrandtia</taxon>
    </lineage>
</organism>
<name>A0A543B2K8_9ACTN</name>
<dbReference type="PANTHER" id="PTHR24094:SF15">
    <property type="entry name" value="AMP-DEPENDENT SYNTHETASE_LIGASE DOMAIN-CONTAINING PROTEIN-RELATED"/>
    <property type="match status" value="1"/>
</dbReference>
<proteinExistence type="predicted"/>
<dbReference type="RefSeq" id="WP_142044080.1">
    <property type="nucleotide sequence ID" value="NZ_JBHTGS010000002.1"/>
</dbReference>
<dbReference type="InParanoid" id="A0A543B2K8"/>
<feature type="chain" id="PRO_5021845814" evidence="1">
    <location>
        <begin position="29"/>
        <end position="223"/>
    </location>
</feature>
<dbReference type="AlphaFoldDB" id="A0A543B2K8"/>
<dbReference type="Proteomes" id="UP000317043">
    <property type="component" value="Unassembled WGS sequence"/>
</dbReference>
<accession>A0A543B2K8</accession>
<dbReference type="PANTHER" id="PTHR24094">
    <property type="entry name" value="SECRETED PROTEIN"/>
    <property type="match status" value="1"/>
</dbReference>
<gene>
    <name evidence="3" type="ORF">FB566_4659</name>
</gene>
<evidence type="ECO:0000313" key="3">
    <source>
        <dbReference type="EMBL" id="TQL79058.1"/>
    </source>
</evidence>
<protein>
    <submittedName>
        <fullName evidence="3">Uncharacterized protein DUF1524</fullName>
    </submittedName>
</protein>
<evidence type="ECO:0000313" key="4">
    <source>
        <dbReference type="Proteomes" id="UP000317043"/>
    </source>
</evidence>
<comment type="caution">
    <text evidence="3">The sequence shown here is derived from an EMBL/GenBank/DDBJ whole genome shotgun (WGS) entry which is preliminary data.</text>
</comment>
<dbReference type="InterPro" id="IPR011089">
    <property type="entry name" value="GmrSD_C"/>
</dbReference>
<sequence length="223" mass="24750">MPTLTRIAAASIAAAAAVVLFAPTSAIANELPQQAVPLDEAIEALPVADEVRDGYSRNKFRHWIDEDRDGCNTRNEVLIDEAFVAPEVDEDCRLTGGEWYSYYDGQMFTEARGLDIDHMVPLAESWDSGAYDWDASRRRAYANDLGDFRSLVAVSARTNRSKADQDPSTWMPPRAEARCQYIAEWTAVKTRWGLTVDPAELDALREHAVGCQEVIDVEPALAT</sequence>
<dbReference type="Pfam" id="PF07510">
    <property type="entry name" value="GmrSD_C"/>
    <property type="match status" value="1"/>
</dbReference>
<feature type="signal peptide" evidence="1">
    <location>
        <begin position="1"/>
        <end position="28"/>
    </location>
</feature>
<dbReference type="EMBL" id="VFOW01000001">
    <property type="protein sequence ID" value="TQL79058.1"/>
    <property type="molecule type" value="Genomic_DNA"/>
</dbReference>
<keyword evidence="1" id="KW-0732">Signal</keyword>
<feature type="domain" description="GmrSD restriction endonucleases C-terminal" evidence="2">
    <location>
        <begin position="102"/>
        <end position="205"/>
    </location>
</feature>
<evidence type="ECO:0000256" key="1">
    <source>
        <dbReference type="SAM" id="SignalP"/>
    </source>
</evidence>
<keyword evidence="4" id="KW-1185">Reference proteome</keyword>
<reference evidence="3 4" key="1">
    <citation type="submission" date="2019-06" db="EMBL/GenBank/DDBJ databases">
        <title>Sequencing the genomes of 1000 actinobacteria strains.</title>
        <authorList>
            <person name="Klenk H.-P."/>
        </authorList>
    </citation>
    <scope>NUCLEOTIDE SEQUENCE [LARGE SCALE GENOMIC DNA]</scope>
    <source>
        <strain evidence="3 4">DSM 45928</strain>
    </source>
</reference>
<evidence type="ECO:0000259" key="2">
    <source>
        <dbReference type="Pfam" id="PF07510"/>
    </source>
</evidence>
<dbReference type="OrthoDB" id="5196645at2"/>